<evidence type="ECO:0000256" key="5">
    <source>
        <dbReference type="SAM" id="Phobius"/>
    </source>
</evidence>
<evidence type="ECO:0000313" key="7">
    <source>
        <dbReference type="EMBL" id="CAD8880178.1"/>
    </source>
</evidence>
<comment type="subcellular location">
    <subcellularLocation>
        <location evidence="1">Membrane</location>
        <topology evidence="1">Multi-pass membrane protein</topology>
    </subcellularLocation>
</comment>
<dbReference type="Pfam" id="PF04172">
    <property type="entry name" value="LrgB"/>
    <property type="match status" value="1"/>
</dbReference>
<evidence type="ECO:0008006" key="8">
    <source>
        <dbReference type="Google" id="ProtNLM"/>
    </source>
</evidence>
<feature type="transmembrane region" description="Helical" evidence="5">
    <location>
        <begin position="235"/>
        <end position="258"/>
    </location>
</feature>
<feature type="transmembrane region" description="Helical" evidence="5">
    <location>
        <begin position="160"/>
        <end position="178"/>
    </location>
</feature>
<keyword evidence="6" id="KW-0732">Signal</keyword>
<proteinExistence type="predicted"/>
<feature type="transmembrane region" description="Helical" evidence="5">
    <location>
        <begin position="99"/>
        <end position="119"/>
    </location>
</feature>
<gene>
    <name evidence="7" type="ORF">CHYS00102_LOCUS7363</name>
</gene>
<evidence type="ECO:0000256" key="3">
    <source>
        <dbReference type="ARBA" id="ARBA00022989"/>
    </source>
</evidence>
<feature type="transmembrane region" description="Helical" evidence="5">
    <location>
        <begin position="270"/>
        <end position="288"/>
    </location>
</feature>
<evidence type="ECO:0000256" key="6">
    <source>
        <dbReference type="SAM" id="SignalP"/>
    </source>
</evidence>
<feature type="transmembrane region" description="Helical" evidence="5">
    <location>
        <begin position="190"/>
        <end position="212"/>
    </location>
</feature>
<keyword evidence="3 5" id="KW-1133">Transmembrane helix</keyword>
<accession>A0A7S1FQA4</accession>
<evidence type="ECO:0000256" key="2">
    <source>
        <dbReference type="ARBA" id="ARBA00022692"/>
    </source>
</evidence>
<dbReference type="InterPro" id="IPR007300">
    <property type="entry name" value="CidB/LrgB"/>
</dbReference>
<name>A0A7S1FQA4_9STRA</name>
<organism evidence="7">
    <name type="scientific">Corethron hystrix</name>
    <dbReference type="NCBI Taxonomy" id="216773"/>
    <lineage>
        <taxon>Eukaryota</taxon>
        <taxon>Sar</taxon>
        <taxon>Stramenopiles</taxon>
        <taxon>Ochrophyta</taxon>
        <taxon>Bacillariophyta</taxon>
        <taxon>Coscinodiscophyceae</taxon>
        <taxon>Corethrophycidae</taxon>
        <taxon>Corethrales</taxon>
        <taxon>Corethraceae</taxon>
        <taxon>Corethron</taxon>
    </lineage>
</organism>
<evidence type="ECO:0000256" key="1">
    <source>
        <dbReference type="ARBA" id="ARBA00004141"/>
    </source>
</evidence>
<sequence length="514" mass="52470">MVRVPLLLLSLAVGFSPTSAFSPGSAAVRAVPGALLSPLPSPSAPRRRHVSLRANPSTTYVNSLSRPPPQDDGCPMTPYFGAAALTAFDVLLRRTFRSLGIAFPSSLAGCGFLLFALLAGDLFSPDPGYEMVGGKPVPIGERGRWGNKVYRLLDPGAVLLARWLPIFFVPSLVTLPLAEPLGGALEAAKVGIVVAGGFLFSLLTTSWCVAAVRPKGQKTASPPSKSAGGAPPPPFSAGLLGLLVRLTALGGAADLLAGVVNAGLRAPARYVYLLCGTLASFVYGARLPPKITKALHPLVVCTLLSWTGVAALGKLTGSSFRATLAGYRTGSWTTGPGDLLLFLLGPAVISLALQMYGRRELVRQNAREVAAGVTGSAAGGLFGTAFLVRLLRMTGAPGVRLALLSRNITSPLAMAIAGMLGADVGMAVSFVVVSGLLGANFGASILDRCGIKDPVARGLGIGAAAHGLGTAAFTGEKDAFPFAAIAMALTASFSTVLVSIPAVRGALVRLALGA</sequence>
<feature type="transmembrane region" description="Helical" evidence="5">
    <location>
        <begin position="337"/>
        <end position="357"/>
    </location>
</feature>
<protein>
    <recommendedName>
        <fullName evidence="8">Plastidal glycolate/glycerate translocator 1, chloroplastic</fullName>
    </recommendedName>
</protein>
<feature type="chain" id="PRO_5031543827" description="Plastidal glycolate/glycerate translocator 1, chloroplastic" evidence="6">
    <location>
        <begin position="21"/>
        <end position="514"/>
    </location>
</feature>
<feature type="transmembrane region" description="Helical" evidence="5">
    <location>
        <begin position="412"/>
        <end position="437"/>
    </location>
</feature>
<dbReference type="AlphaFoldDB" id="A0A7S1FQA4"/>
<keyword evidence="2 5" id="KW-0812">Transmembrane</keyword>
<feature type="signal peptide" evidence="6">
    <location>
        <begin position="1"/>
        <end position="20"/>
    </location>
</feature>
<dbReference type="PANTHER" id="PTHR30249:SF0">
    <property type="entry name" value="PLASTIDAL GLYCOLATE_GLYCERATE TRANSLOCATOR 1, CHLOROPLASTIC"/>
    <property type="match status" value="1"/>
</dbReference>
<keyword evidence="4 5" id="KW-0472">Membrane</keyword>
<dbReference type="EMBL" id="HBFR01010174">
    <property type="protein sequence ID" value="CAD8880178.1"/>
    <property type="molecule type" value="Transcribed_RNA"/>
</dbReference>
<evidence type="ECO:0000256" key="4">
    <source>
        <dbReference type="ARBA" id="ARBA00023136"/>
    </source>
</evidence>
<reference evidence="7" key="1">
    <citation type="submission" date="2021-01" db="EMBL/GenBank/DDBJ databases">
        <authorList>
            <person name="Corre E."/>
            <person name="Pelletier E."/>
            <person name="Niang G."/>
            <person name="Scheremetjew M."/>
            <person name="Finn R."/>
            <person name="Kale V."/>
            <person name="Holt S."/>
            <person name="Cochrane G."/>
            <person name="Meng A."/>
            <person name="Brown T."/>
            <person name="Cohen L."/>
        </authorList>
    </citation>
    <scope>NUCLEOTIDE SEQUENCE</scope>
    <source>
        <strain evidence="7">308</strain>
    </source>
</reference>
<dbReference type="GO" id="GO:0016020">
    <property type="term" value="C:membrane"/>
    <property type="evidence" value="ECO:0007669"/>
    <property type="project" value="UniProtKB-SubCell"/>
</dbReference>
<feature type="transmembrane region" description="Helical" evidence="5">
    <location>
        <begin position="479"/>
        <end position="500"/>
    </location>
</feature>
<feature type="transmembrane region" description="Helical" evidence="5">
    <location>
        <begin position="369"/>
        <end position="391"/>
    </location>
</feature>
<dbReference type="PANTHER" id="PTHR30249">
    <property type="entry name" value="PUTATIVE SEROTONIN TRANSPORTER"/>
    <property type="match status" value="1"/>
</dbReference>